<sequence>MLLFSLSSCLEVDCEANKNLVLAVECLQILEKKPSTSAYNMNSEGTHLVTGRKCNCKDETRWINNYKGLLEIGDTIIKRTGELTFSFHKQDTIIEVNWRCGEPDDYKIMIKGEVEDHLTMAQLRKLKKKD</sequence>
<name>A0A378RJR7_MYROD</name>
<reference evidence="1 2" key="1">
    <citation type="submission" date="2018-06" db="EMBL/GenBank/DDBJ databases">
        <authorList>
            <consortium name="Pathogen Informatics"/>
            <person name="Doyle S."/>
        </authorList>
    </citation>
    <scope>NUCLEOTIDE SEQUENCE [LARGE SCALE GENOMIC DNA]</scope>
    <source>
        <strain evidence="1 2">NCTC11179</strain>
    </source>
</reference>
<proteinExistence type="predicted"/>
<organism evidence="1 2">
    <name type="scientific">Myroides odoratus</name>
    <name type="common">Flavobacterium odoratum</name>
    <dbReference type="NCBI Taxonomy" id="256"/>
    <lineage>
        <taxon>Bacteria</taxon>
        <taxon>Pseudomonadati</taxon>
        <taxon>Bacteroidota</taxon>
        <taxon>Flavobacteriia</taxon>
        <taxon>Flavobacteriales</taxon>
        <taxon>Flavobacteriaceae</taxon>
        <taxon>Myroides</taxon>
    </lineage>
</organism>
<accession>A0A378RJR7</accession>
<dbReference type="AlphaFoldDB" id="A0A378RJR7"/>
<dbReference type="Proteomes" id="UP000255024">
    <property type="component" value="Unassembled WGS sequence"/>
</dbReference>
<dbReference type="EMBL" id="UGQL01000001">
    <property type="protein sequence ID" value="STZ26579.1"/>
    <property type="molecule type" value="Genomic_DNA"/>
</dbReference>
<keyword evidence="2" id="KW-1185">Reference proteome</keyword>
<evidence type="ECO:0000313" key="2">
    <source>
        <dbReference type="Proteomes" id="UP000255024"/>
    </source>
</evidence>
<evidence type="ECO:0000313" key="1">
    <source>
        <dbReference type="EMBL" id="STZ26579.1"/>
    </source>
</evidence>
<gene>
    <name evidence="1" type="ORF">NCTC11179_00100</name>
</gene>
<protein>
    <submittedName>
        <fullName evidence="1">Uncharacterized protein</fullName>
    </submittedName>
</protein>